<dbReference type="SUPFAM" id="SSF48452">
    <property type="entry name" value="TPR-like"/>
    <property type="match status" value="1"/>
</dbReference>
<dbReference type="InterPro" id="IPR011990">
    <property type="entry name" value="TPR-like_helical_dom_sf"/>
</dbReference>
<dbReference type="Gene3D" id="3.30.2010.10">
    <property type="entry name" value="Metalloproteases ('zincins'), catalytic domain"/>
    <property type="match status" value="1"/>
</dbReference>
<feature type="chain" id="PRO_5046750393" evidence="9">
    <location>
        <begin position="22"/>
        <end position="483"/>
    </location>
</feature>
<keyword evidence="12" id="KW-1185">Reference proteome</keyword>
<evidence type="ECO:0000256" key="5">
    <source>
        <dbReference type="ARBA" id="ARBA00022764"/>
    </source>
</evidence>
<dbReference type="GO" id="GO:0008237">
    <property type="term" value="F:metallopeptidase activity"/>
    <property type="evidence" value="ECO:0007669"/>
    <property type="project" value="UniProtKB-KW"/>
</dbReference>
<evidence type="ECO:0000256" key="2">
    <source>
        <dbReference type="ARBA" id="ARBA00022670"/>
    </source>
</evidence>
<evidence type="ECO:0000256" key="9">
    <source>
        <dbReference type="SAM" id="SignalP"/>
    </source>
</evidence>
<evidence type="ECO:0000256" key="4">
    <source>
        <dbReference type="ARBA" id="ARBA00022729"/>
    </source>
</evidence>
<keyword evidence="5" id="KW-0574">Periplasm</keyword>
<reference evidence="11 12" key="1">
    <citation type="submission" date="2024-04" db="EMBL/GenBank/DDBJ databases">
        <authorList>
            <person name="Abashina T."/>
            <person name="Shaikin A."/>
        </authorList>
    </citation>
    <scope>NUCLEOTIDE SEQUENCE [LARGE SCALE GENOMIC DNA]</scope>
    <source>
        <strain evidence="11 12">AAFK</strain>
    </source>
</reference>
<dbReference type="EMBL" id="JBBPCO010000012">
    <property type="protein sequence ID" value="MEK8090421.1"/>
    <property type="molecule type" value="Genomic_DNA"/>
</dbReference>
<evidence type="ECO:0000256" key="6">
    <source>
        <dbReference type="ARBA" id="ARBA00022801"/>
    </source>
</evidence>
<protein>
    <submittedName>
        <fullName evidence="11">M48 family metalloprotease</fullName>
        <ecNumber evidence="11">3.4.24.-</ecNumber>
    </submittedName>
</protein>
<dbReference type="InterPro" id="IPR030873">
    <property type="entry name" value="Protease_BepA"/>
</dbReference>
<comment type="cofactor">
    <cofactor evidence="1">
        <name>Zn(2+)</name>
        <dbReference type="ChEBI" id="CHEBI:29105"/>
    </cofactor>
</comment>
<keyword evidence="4 9" id="KW-0732">Signal</keyword>
<dbReference type="PANTHER" id="PTHR22726:SF1">
    <property type="entry name" value="METALLOENDOPEPTIDASE OMA1, MITOCHONDRIAL"/>
    <property type="match status" value="1"/>
</dbReference>
<evidence type="ECO:0000256" key="8">
    <source>
        <dbReference type="ARBA" id="ARBA00023049"/>
    </source>
</evidence>
<keyword evidence="6 11" id="KW-0378">Hydrolase</keyword>
<gene>
    <name evidence="11" type="ORF">WOB96_11695</name>
</gene>
<dbReference type="InterPro" id="IPR001915">
    <property type="entry name" value="Peptidase_M48"/>
</dbReference>
<dbReference type="HAMAP" id="MF_00997">
    <property type="entry name" value="Protease_BepA"/>
    <property type="match status" value="1"/>
</dbReference>
<dbReference type="Gene3D" id="1.25.40.10">
    <property type="entry name" value="Tetratricopeptide repeat domain"/>
    <property type="match status" value="1"/>
</dbReference>
<evidence type="ECO:0000256" key="1">
    <source>
        <dbReference type="ARBA" id="ARBA00001947"/>
    </source>
</evidence>
<dbReference type="Pfam" id="PF13174">
    <property type="entry name" value="TPR_6"/>
    <property type="match status" value="1"/>
</dbReference>
<keyword evidence="3" id="KW-0479">Metal-binding</keyword>
<feature type="signal peptide" evidence="9">
    <location>
        <begin position="1"/>
        <end position="21"/>
    </location>
</feature>
<dbReference type="Proteomes" id="UP001446205">
    <property type="component" value="Unassembled WGS sequence"/>
</dbReference>
<sequence length="483" mass="52853">MRTILLALTLSTTLLATPVHASNDLQLPDLGGSTGALSLSEEKALGKEFMQEARSGLDIMHDDQINDYLHSMGYRLLEHMNPPFTHYRFILVKDPNINAFAAPGGYIVINSGLVLAADNASELASVVAHELSHINQRHISRAIDESQRMQWPMLAAMLAGILLSAAGGGQAGQAAMTASTAYGIQNQLQFSRDFEREADRIGIQALASAGYDPEGMPAFFEKLQNWSRLQGGNPMEFLSTHPLTLDRIADTRNRAEQLSGKRPDPEQDHDFDRFKTRVRAFSMTPNEAVSFFRIQASSQDSYQKELGSYGLGLALAQKGQYKEAIARLEQLNGQHPSVFAYQAALAEILLDSGKYASALKSYRQLQRAHPDSTLARAGLAQALLETDEEQAAVGMARQLAGEHPQNALYQQLLARALDKAGNKSEAHRALAEYYFLTGALPSAIQQLEIARSISGNDTKARAAIDARMVEMKRSGNPQGKDKT</sequence>
<dbReference type="Pfam" id="PF01435">
    <property type="entry name" value="Peptidase_M48"/>
    <property type="match status" value="1"/>
</dbReference>
<dbReference type="CDD" id="cd07333">
    <property type="entry name" value="M48C_bepA_like"/>
    <property type="match status" value="1"/>
</dbReference>
<feature type="domain" description="Peptidase M48" evidence="10">
    <location>
        <begin position="66"/>
        <end position="254"/>
    </location>
</feature>
<keyword evidence="7" id="KW-0862">Zinc</keyword>
<evidence type="ECO:0000256" key="7">
    <source>
        <dbReference type="ARBA" id="ARBA00022833"/>
    </source>
</evidence>
<evidence type="ECO:0000259" key="10">
    <source>
        <dbReference type="Pfam" id="PF01435"/>
    </source>
</evidence>
<accession>A0ABU9DBS2</accession>
<dbReference type="InterPro" id="IPR051156">
    <property type="entry name" value="Mito/Outer_Membr_Metalloprot"/>
</dbReference>
<evidence type="ECO:0000313" key="12">
    <source>
        <dbReference type="Proteomes" id="UP001446205"/>
    </source>
</evidence>
<dbReference type="EC" id="3.4.24.-" evidence="11"/>
<comment type="caution">
    <text evidence="11">The sequence shown here is derived from an EMBL/GenBank/DDBJ whole genome shotgun (WGS) entry which is preliminary data.</text>
</comment>
<dbReference type="Pfam" id="PF14559">
    <property type="entry name" value="TPR_19"/>
    <property type="match status" value="1"/>
</dbReference>
<dbReference type="SMART" id="SM00028">
    <property type="entry name" value="TPR"/>
    <property type="match status" value="3"/>
</dbReference>
<proteinExistence type="inferred from homology"/>
<keyword evidence="2" id="KW-0645">Protease</keyword>
<evidence type="ECO:0000256" key="3">
    <source>
        <dbReference type="ARBA" id="ARBA00022723"/>
    </source>
</evidence>
<dbReference type="RefSeq" id="WP_341371477.1">
    <property type="nucleotide sequence ID" value="NZ_JBBPCO010000012.1"/>
</dbReference>
<dbReference type="InterPro" id="IPR019734">
    <property type="entry name" value="TPR_rpt"/>
</dbReference>
<keyword evidence="8 11" id="KW-0482">Metalloprotease</keyword>
<dbReference type="PANTHER" id="PTHR22726">
    <property type="entry name" value="METALLOENDOPEPTIDASE OMA1"/>
    <property type="match status" value="1"/>
</dbReference>
<name>A0ABU9DBS2_9PROT</name>
<evidence type="ECO:0000313" key="11">
    <source>
        <dbReference type="EMBL" id="MEK8090421.1"/>
    </source>
</evidence>
<organism evidence="11 12">
    <name type="scientific">Thermithiobacillus plumbiphilus</name>
    <dbReference type="NCBI Taxonomy" id="1729899"/>
    <lineage>
        <taxon>Bacteria</taxon>
        <taxon>Pseudomonadati</taxon>
        <taxon>Pseudomonadota</taxon>
        <taxon>Acidithiobacillia</taxon>
        <taxon>Acidithiobacillales</taxon>
        <taxon>Thermithiobacillaceae</taxon>
        <taxon>Thermithiobacillus</taxon>
    </lineage>
</organism>